<proteinExistence type="predicted"/>
<dbReference type="EMBL" id="JABSTQ010011437">
    <property type="protein sequence ID" value="KAG0411356.1"/>
    <property type="molecule type" value="Genomic_DNA"/>
</dbReference>
<gene>
    <name evidence="1" type="ORF">HPB47_011513</name>
</gene>
<name>A0AC60NW28_IXOPE</name>
<dbReference type="Proteomes" id="UP000805193">
    <property type="component" value="Unassembled WGS sequence"/>
</dbReference>
<protein>
    <submittedName>
        <fullName evidence="1">Uncharacterized protein</fullName>
    </submittedName>
</protein>
<sequence length="354" mass="39930">MSQKRRNSWSSDEEAQVIRLYENHSLLWDSRHPDYYNREKRDVTMRAIAEAMSGDFDVVDVKDKIKILRDYFVKELKKEDASRKAANQGYVSRWEHFRSWDFLRSAISSEATLPCVRNAYARTADLLHGTQTAFCPVYAVLFGGYIRGCEATETMILPSTPPDTDQSAPNAPRPQSPREEIAKRFVQPRPLPKWQGPPVASCVNLVAPLPPPVKKARQLVFQEAPDLRNRSPSPQSIVTSCIQTPEPNHFSIAVPTMEETDSAALRFPFKDEYGDAENGDVIFCRHVISELRQMPKYQRDLTKLRIQQALFEVKYANGPYAVENISALRGDSSRSAANAPPSSPLLGICNSTSL</sequence>
<reference evidence="1 2" key="1">
    <citation type="journal article" date="2020" name="Cell">
        <title>Large-Scale Comparative Analyses of Tick Genomes Elucidate Their Genetic Diversity and Vector Capacities.</title>
        <authorList>
            <consortium name="Tick Genome and Microbiome Consortium (TIGMIC)"/>
            <person name="Jia N."/>
            <person name="Wang J."/>
            <person name="Shi W."/>
            <person name="Du L."/>
            <person name="Sun Y."/>
            <person name="Zhan W."/>
            <person name="Jiang J.F."/>
            <person name="Wang Q."/>
            <person name="Zhang B."/>
            <person name="Ji P."/>
            <person name="Bell-Sakyi L."/>
            <person name="Cui X.M."/>
            <person name="Yuan T.T."/>
            <person name="Jiang B.G."/>
            <person name="Yang W.F."/>
            <person name="Lam T.T."/>
            <person name="Chang Q.C."/>
            <person name="Ding S.J."/>
            <person name="Wang X.J."/>
            <person name="Zhu J.G."/>
            <person name="Ruan X.D."/>
            <person name="Zhao L."/>
            <person name="Wei J.T."/>
            <person name="Ye R.Z."/>
            <person name="Que T.C."/>
            <person name="Du C.H."/>
            <person name="Zhou Y.H."/>
            <person name="Cheng J.X."/>
            <person name="Dai P.F."/>
            <person name="Guo W.B."/>
            <person name="Han X.H."/>
            <person name="Huang E.J."/>
            <person name="Li L.F."/>
            <person name="Wei W."/>
            <person name="Gao Y.C."/>
            <person name="Liu J.Z."/>
            <person name="Shao H.Z."/>
            <person name="Wang X."/>
            <person name="Wang C.C."/>
            <person name="Yang T.C."/>
            <person name="Huo Q.B."/>
            <person name="Li W."/>
            <person name="Chen H.Y."/>
            <person name="Chen S.E."/>
            <person name="Zhou L.G."/>
            <person name="Ni X.B."/>
            <person name="Tian J.H."/>
            <person name="Sheng Y."/>
            <person name="Liu T."/>
            <person name="Pan Y.S."/>
            <person name="Xia L.Y."/>
            <person name="Li J."/>
            <person name="Zhao F."/>
            <person name="Cao W.C."/>
        </authorList>
    </citation>
    <scope>NUCLEOTIDE SEQUENCE [LARGE SCALE GENOMIC DNA]</scope>
    <source>
        <strain evidence="1">Iper-2018</strain>
    </source>
</reference>
<comment type="caution">
    <text evidence="1">The sequence shown here is derived from an EMBL/GenBank/DDBJ whole genome shotgun (WGS) entry which is preliminary data.</text>
</comment>
<organism evidence="1 2">
    <name type="scientific">Ixodes persulcatus</name>
    <name type="common">Taiga tick</name>
    <dbReference type="NCBI Taxonomy" id="34615"/>
    <lineage>
        <taxon>Eukaryota</taxon>
        <taxon>Metazoa</taxon>
        <taxon>Ecdysozoa</taxon>
        <taxon>Arthropoda</taxon>
        <taxon>Chelicerata</taxon>
        <taxon>Arachnida</taxon>
        <taxon>Acari</taxon>
        <taxon>Parasitiformes</taxon>
        <taxon>Ixodida</taxon>
        <taxon>Ixodoidea</taxon>
        <taxon>Ixodidae</taxon>
        <taxon>Ixodinae</taxon>
        <taxon>Ixodes</taxon>
    </lineage>
</organism>
<evidence type="ECO:0000313" key="1">
    <source>
        <dbReference type="EMBL" id="KAG0411356.1"/>
    </source>
</evidence>
<keyword evidence="2" id="KW-1185">Reference proteome</keyword>
<evidence type="ECO:0000313" key="2">
    <source>
        <dbReference type="Proteomes" id="UP000805193"/>
    </source>
</evidence>
<accession>A0AC60NW28</accession>